<keyword evidence="6" id="KW-1185">Reference proteome</keyword>
<dbReference type="Proteomes" id="UP000664132">
    <property type="component" value="Unassembled WGS sequence"/>
</dbReference>
<feature type="region of interest" description="Disordered" evidence="4">
    <location>
        <begin position="30"/>
        <end position="98"/>
    </location>
</feature>
<comment type="similarity">
    <text evidence="3">Belongs to the alpha-ketoglutarate dehydrogenase component 4 family.</text>
</comment>
<organism evidence="5 6">
    <name type="scientific">Cadophora malorum</name>
    <dbReference type="NCBI Taxonomy" id="108018"/>
    <lineage>
        <taxon>Eukaryota</taxon>
        <taxon>Fungi</taxon>
        <taxon>Dikarya</taxon>
        <taxon>Ascomycota</taxon>
        <taxon>Pezizomycotina</taxon>
        <taxon>Leotiomycetes</taxon>
        <taxon>Helotiales</taxon>
        <taxon>Ploettnerulaceae</taxon>
        <taxon>Cadophora</taxon>
    </lineage>
</organism>
<dbReference type="GO" id="GO:0005739">
    <property type="term" value="C:mitochondrion"/>
    <property type="evidence" value="ECO:0007669"/>
    <property type="project" value="UniProtKB-SubCell"/>
</dbReference>
<dbReference type="PANTHER" id="PTHR31601">
    <property type="entry name" value="28S RIBOSOMAL PROTEIN S36, MITOCHONDRIAL"/>
    <property type="match status" value="1"/>
</dbReference>
<evidence type="ECO:0008006" key="7">
    <source>
        <dbReference type="Google" id="ProtNLM"/>
    </source>
</evidence>
<evidence type="ECO:0000256" key="1">
    <source>
        <dbReference type="ARBA" id="ARBA00004173"/>
    </source>
</evidence>
<feature type="compositionally biased region" description="Low complexity" evidence="4">
    <location>
        <begin position="85"/>
        <end position="97"/>
    </location>
</feature>
<dbReference type="AlphaFoldDB" id="A0A8H7WGI4"/>
<dbReference type="Pfam" id="PF10937">
    <property type="entry name" value="Kgd4-YMR31"/>
    <property type="match status" value="1"/>
</dbReference>
<dbReference type="GO" id="GO:0006103">
    <property type="term" value="P:2-oxoglutarate metabolic process"/>
    <property type="evidence" value="ECO:0007669"/>
    <property type="project" value="InterPro"/>
</dbReference>
<dbReference type="OrthoDB" id="2116030at2759"/>
<dbReference type="GO" id="GO:0004591">
    <property type="term" value="F:oxoglutarate dehydrogenase (succinyl-transferring) activity"/>
    <property type="evidence" value="ECO:0007669"/>
    <property type="project" value="TreeGrafter"/>
</dbReference>
<evidence type="ECO:0000256" key="4">
    <source>
        <dbReference type="SAM" id="MobiDB-lite"/>
    </source>
</evidence>
<comment type="subcellular location">
    <subcellularLocation>
        <location evidence="1">Mitochondrion</location>
    </subcellularLocation>
</comment>
<evidence type="ECO:0000256" key="2">
    <source>
        <dbReference type="ARBA" id="ARBA00023128"/>
    </source>
</evidence>
<sequence length="137" mass="14548">MFATKCLRQASAAAHAERTPMIKFLGKRSIPSSIDHTPHAHPASPTHELPADFTSSQKSSSASFSSYRQQAQQHGPLGRSKAADGTLGSLSGQSLGSVAPAKGEFFDRSELPARFRRQPIDLSEIDAIETGGATLVC</sequence>
<comment type="caution">
    <text evidence="5">The sequence shown here is derived from an EMBL/GenBank/DDBJ whole genome shotgun (WGS) entry which is preliminary data.</text>
</comment>
<keyword evidence="2" id="KW-0496">Mitochondrion</keyword>
<protein>
    <recommendedName>
        <fullName evidence="7">Mitochondrial ribosomal protein</fullName>
    </recommendedName>
</protein>
<gene>
    <name evidence="5" type="ORF">IFR04_002391</name>
</gene>
<evidence type="ECO:0000313" key="6">
    <source>
        <dbReference type="Proteomes" id="UP000664132"/>
    </source>
</evidence>
<dbReference type="InterPro" id="IPR020373">
    <property type="entry name" value="Kgd4/YMR-31"/>
</dbReference>
<reference evidence="5" key="1">
    <citation type="submission" date="2021-02" db="EMBL/GenBank/DDBJ databases">
        <title>Genome sequence Cadophora malorum strain M34.</title>
        <authorList>
            <person name="Stefanovic E."/>
            <person name="Vu D."/>
            <person name="Scully C."/>
            <person name="Dijksterhuis J."/>
            <person name="Roader J."/>
            <person name="Houbraken J."/>
        </authorList>
    </citation>
    <scope>NUCLEOTIDE SEQUENCE</scope>
    <source>
        <strain evidence="5">M34</strain>
    </source>
</reference>
<name>A0A8H7WGI4_9HELO</name>
<proteinExistence type="inferred from homology"/>
<accession>A0A8H7WGI4</accession>
<feature type="compositionally biased region" description="Low complexity" evidence="4">
    <location>
        <begin position="55"/>
        <end position="73"/>
    </location>
</feature>
<evidence type="ECO:0000313" key="5">
    <source>
        <dbReference type="EMBL" id="KAG4424513.1"/>
    </source>
</evidence>
<dbReference type="PANTHER" id="PTHR31601:SF2">
    <property type="entry name" value="ALPHA-KETOGLUTARATE DEHYDROGENASE COMPONENT 4"/>
    <property type="match status" value="1"/>
</dbReference>
<evidence type="ECO:0000256" key="3">
    <source>
        <dbReference type="ARBA" id="ARBA00043970"/>
    </source>
</evidence>
<dbReference type="EMBL" id="JAFJYH010000020">
    <property type="protein sequence ID" value="KAG4424513.1"/>
    <property type="molecule type" value="Genomic_DNA"/>
</dbReference>